<comment type="cofactor">
    <cofactor evidence="9">
        <name>Mn(2+)</name>
        <dbReference type="ChEBI" id="CHEBI:29035"/>
    </cofactor>
    <cofactor evidence="9">
        <name>Mg(2+)</name>
        <dbReference type="ChEBI" id="CHEBI:18420"/>
    </cofactor>
    <text evidence="9">Manganese or magnesium. Binds 1 divalent metal ion per monomer in the absence of substrate. May bind a second metal ion after substrate binding.</text>
</comment>
<dbReference type="InterPro" id="IPR023160">
    <property type="entry name" value="RNase_HII_hlx-loop-hlx_cap_dom"/>
</dbReference>
<evidence type="ECO:0000256" key="3">
    <source>
        <dbReference type="ARBA" id="ARBA00007058"/>
    </source>
</evidence>
<sequence length="320" mass="35939">MNDQIKMSTTSIEIDELGQIKNNLKTSNHSKNVIFKSPIPKICLKEPCKIGVDEAGRGPVLGPMVYGVSYCPVSMEEDLKKLECADSKTLTEKKREEIFETLIKANEFIGWMVEVISPNVICNRMLQRQKYSLNQISQDSAVGLIQAALDAGVNVTEVYVDTVGMPEKYQEKLSRIFPELKITVEKKADSLFAIVSAASICAKVSRDIAVQNWVFSENIDLPEDMSWGSGYPADPETIKFLKNNIDPVFGFPQLVRFSWSTAQKLLDEHATAVDWSDEEEEDSVVKSNTSITSFFKPSTNNGRSKHSFFVERGLKNMQEF</sequence>
<evidence type="ECO:0000313" key="12">
    <source>
        <dbReference type="EMBL" id="JAT16123.1"/>
    </source>
</evidence>
<dbReference type="InterPro" id="IPR036397">
    <property type="entry name" value="RNaseH_sf"/>
</dbReference>
<gene>
    <name evidence="12" type="ORF">g.1589</name>
</gene>
<dbReference type="InterPro" id="IPR024567">
    <property type="entry name" value="RNase_HII/HIII_dom"/>
</dbReference>
<dbReference type="PANTHER" id="PTHR10954:SF7">
    <property type="entry name" value="RIBONUCLEASE H2 SUBUNIT A"/>
    <property type="match status" value="1"/>
</dbReference>
<dbReference type="InterPro" id="IPR012337">
    <property type="entry name" value="RNaseH-like_sf"/>
</dbReference>
<reference evidence="12" key="1">
    <citation type="submission" date="2015-11" db="EMBL/GenBank/DDBJ databases">
        <title>De novo transcriptome assembly of four potential Pierce s Disease insect vectors from Arizona vineyards.</title>
        <authorList>
            <person name="Tassone E.E."/>
        </authorList>
    </citation>
    <scope>NUCLEOTIDE SEQUENCE</scope>
</reference>
<evidence type="ECO:0000256" key="8">
    <source>
        <dbReference type="ARBA" id="ARBA00024981"/>
    </source>
</evidence>
<feature type="binding site" evidence="9">
    <location>
        <position position="54"/>
    </location>
    <ligand>
        <name>a divalent metal cation</name>
        <dbReference type="ChEBI" id="CHEBI:60240"/>
    </ligand>
</feature>
<dbReference type="Gene3D" id="3.30.420.10">
    <property type="entry name" value="Ribonuclease H-like superfamily/Ribonuclease H"/>
    <property type="match status" value="1"/>
</dbReference>
<dbReference type="EMBL" id="GEBQ01023854">
    <property type="protein sequence ID" value="JAT16123.1"/>
    <property type="molecule type" value="Transcribed_RNA"/>
</dbReference>
<evidence type="ECO:0000256" key="5">
    <source>
        <dbReference type="ARBA" id="ARBA00022723"/>
    </source>
</evidence>
<comment type="similarity">
    <text evidence="3">Belongs to the RNase HII family. Eukaryotic subfamily.</text>
</comment>
<keyword evidence="5 9" id="KW-0479">Metal-binding</keyword>
<evidence type="ECO:0000259" key="11">
    <source>
        <dbReference type="PROSITE" id="PS51975"/>
    </source>
</evidence>
<keyword evidence="7 9" id="KW-0378">Hydrolase</keyword>
<dbReference type="EC" id="3.1.26.4" evidence="10"/>
<feature type="domain" description="RNase H type-2" evidence="11">
    <location>
        <begin position="47"/>
        <end position="271"/>
    </location>
</feature>
<protein>
    <recommendedName>
        <fullName evidence="10">Ribonuclease</fullName>
        <ecNumber evidence="10">3.1.26.4</ecNumber>
    </recommendedName>
</protein>
<dbReference type="InterPro" id="IPR004649">
    <property type="entry name" value="RNase_H2_suA"/>
</dbReference>
<dbReference type="Gene3D" id="1.10.10.460">
    <property type="entry name" value="Ribonuclease hii. Domain 2"/>
    <property type="match status" value="1"/>
</dbReference>
<keyword evidence="4 9" id="KW-0540">Nuclease</keyword>
<comment type="cofactor">
    <cofactor evidence="2">
        <name>Mg(2+)</name>
        <dbReference type="ChEBI" id="CHEBI:18420"/>
    </cofactor>
</comment>
<dbReference type="FunFam" id="1.10.10.460:FF:000001">
    <property type="entry name" value="Ribonuclease"/>
    <property type="match status" value="1"/>
</dbReference>
<evidence type="ECO:0000256" key="9">
    <source>
        <dbReference type="PROSITE-ProRule" id="PRU01319"/>
    </source>
</evidence>
<dbReference type="GO" id="GO:0046872">
    <property type="term" value="F:metal ion binding"/>
    <property type="evidence" value="ECO:0007669"/>
    <property type="project" value="UniProtKB-KW"/>
</dbReference>
<evidence type="ECO:0000256" key="4">
    <source>
        <dbReference type="ARBA" id="ARBA00022722"/>
    </source>
</evidence>
<dbReference type="GO" id="GO:0032299">
    <property type="term" value="C:ribonuclease H2 complex"/>
    <property type="evidence" value="ECO:0007669"/>
    <property type="project" value="UniProtKB-ARBA"/>
</dbReference>
<dbReference type="Pfam" id="PF01351">
    <property type="entry name" value="RNase_HII"/>
    <property type="match status" value="1"/>
</dbReference>
<organism evidence="12">
    <name type="scientific">Graphocephala atropunctata</name>
    <dbReference type="NCBI Taxonomy" id="36148"/>
    <lineage>
        <taxon>Eukaryota</taxon>
        <taxon>Metazoa</taxon>
        <taxon>Ecdysozoa</taxon>
        <taxon>Arthropoda</taxon>
        <taxon>Hexapoda</taxon>
        <taxon>Insecta</taxon>
        <taxon>Pterygota</taxon>
        <taxon>Neoptera</taxon>
        <taxon>Paraneoptera</taxon>
        <taxon>Hemiptera</taxon>
        <taxon>Auchenorrhyncha</taxon>
        <taxon>Membracoidea</taxon>
        <taxon>Cicadellidae</taxon>
        <taxon>Cicadellinae</taxon>
        <taxon>Cicadellini</taxon>
        <taxon>Graphocephala</taxon>
    </lineage>
</organism>
<dbReference type="GO" id="GO:0003723">
    <property type="term" value="F:RNA binding"/>
    <property type="evidence" value="ECO:0007669"/>
    <property type="project" value="UniProtKB-UniRule"/>
</dbReference>
<dbReference type="FunFam" id="3.30.420.10:FF:000016">
    <property type="entry name" value="Ribonuclease"/>
    <property type="match status" value="1"/>
</dbReference>
<dbReference type="GO" id="GO:0006298">
    <property type="term" value="P:mismatch repair"/>
    <property type="evidence" value="ECO:0007669"/>
    <property type="project" value="TreeGrafter"/>
</dbReference>
<comment type="catalytic activity">
    <reaction evidence="1 9 10">
        <text>Endonucleolytic cleavage to 5'-phosphomonoester.</text>
        <dbReference type="EC" id="3.1.26.4"/>
    </reaction>
</comment>
<dbReference type="SUPFAM" id="SSF53098">
    <property type="entry name" value="Ribonuclease H-like"/>
    <property type="match status" value="1"/>
</dbReference>
<evidence type="ECO:0000256" key="7">
    <source>
        <dbReference type="ARBA" id="ARBA00022801"/>
    </source>
</evidence>
<evidence type="ECO:0000256" key="2">
    <source>
        <dbReference type="ARBA" id="ARBA00001946"/>
    </source>
</evidence>
<feature type="binding site" evidence="9">
    <location>
        <position position="53"/>
    </location>
    <ligand>
        <name>a divalent metal cation</name>
        <dbReference type="ChEBI" id="CHEBI:60240"/>
    </ligand>
</feature>
<dbReference type="AlphaFoldDB" id="A0A1B6KXE0"/>
<accession>A0A1B6KXE0</accession>
<evidence type="ECO:0000256" key="1">
    <source>
        <dbReference type="ARBA" id="ARBA00000077"/>
    </source>
</evidence>
<feature type="binding site" evidence="9">
    <location>
        <position position="161"/>
    </location>
    <ligand>
        <name>a divalent metal cation</name>
        <dbReference type="ChEBI" id="CHEBI:60240"/>
    </ligand>
</feature>
<evidence type="ECO:0000256" key="10">
    <source>
        <dbReference type="RuleBase" id="RU003515"/>
    </source>
</evidence>
<name>A0A1B6KXE0_9HEMI</name>
<comment type="function">
    <text evidence="10">Endonuclease that specifically degrades the RNA of RNA-DNA hybrids.</text>
</comment>
<proteinExistence type="inferred from homology"/>
<dbReference type="GO" id="GO:0004523">
    <property type="term" value="F:RNA-DNA hybrid ribonuclease activity"/>
    <property type="evidence" value="ECO:0007669"/>
    <property type="project" value="UniProtKB-UniRule"/>
</dbReference>
<keyword evidence="6 9" id="KW-0255">Endonuclease</keyword>
<dbReference type="NCBIfam" id="TIGR00729">
    <property type="entry name" value="ribonuclease HII"/>
    <property type="match status" value="1"/>
</dbReference>
<dbReference type="CDD" id="cd07181">
    <property type="entry name" value="RNase_HII_eukaryota_like"/>
    <property type="match status" value="1"/>
</dbReference>
<dbReference type="InterPro" id="IPR001352">
    <property type="entry name" value="RNase_HII/HIII"/>
</dbReference>
<dbReference type="PANTHER" id="PTHR10954">
    <property type="entry name" value="RIBONUCLEASE H2 SUBUNIT A"/>
    <property type="match status" value="1"/>
</dbReference>
<evidence type="ECO:0000256" key="6">
    <source>
        <dbReference type="ARBA" id="ARBA00022759"/>
    </source>
</evidence>
<comment type="function">
    <text evidence="8">Catalytic subunit of RNase HII, an endonuclease that specifically degrades the RNA of RNA:DNA hybrids. Participates in DNA replication, possibly by mediating the removal of lagging-strand Okazaki fragment RNA primers during DNA replication. Mediates the excision of single ribonucleotides from DNA:RNA duplexes.</text>
</comment>
<dbReference type="GO" id="GO:0043137">
    <property type="term" value="P:DNA replication, removal of RNA primer"/>
    <property type="evidence" value="ECO:0007669"/>
    <property type="project" value="TreeGrafter"/>
</dbReference>
<dbReference type="PROSITE" id="PS51975">
    <property type="entry name" value="RNASE_H_2"/>
    <property type="match status" value="1"/>
</dbReference>